<feature type="coiled-coil region" evidence="1">
    <location>
        <begin position="1383"/>
        <end position="1491"/>
    </location>
</feature>
<dbReference type="OrthoDB" id="432891at2759"/>
<evidence type="ECO:0000313" key="4">
    <source>
        <dbReference type="Proteomes" id="UP000604046"/>
    </source>
</evidence>
<keyword evidence="4" id="KW-1185">Reference proteome</keyword>
<evidence type="ECO:0000313" key="3">
    <source>
        <dbReference type="EMBL" id="CAE7246680.1"/>
    </source>
</evidence>
<dbReference type="EMBL" id="CAJNDS010001090">
    <property type="protein sequence ID" value="CAE7246680.1"/>
    <property type="molecule type" value="Genomic_DNA"/>
</dbReference>
<organism evidence="3 4">
    <name type="scientific">Symbiodinium natans</name>
    <dbReference type="NCBI Taxonomy" id="878477"/>
    <lineage>
        <taxon>Eukaryota</taxon>
        <taxon>Sar</taxon>
        <taxon>Alveolata</taxon>
        <taxon>Dinophyceae</taxon>
        <taxon>Suessiales</taxon>
        <taxon>Symbiodiniaceae</taxon>
        <taxon>Symbiodinium</taxon>
    </lineage>
</organism>
<evidence type="ECO:0000256" key="1">
    <source>
        <dbReference type="SAM" id="Coils"/>
    </source>
</evidence>
<keyword evidence="1" id="KW-0175">Coiled coil</keyword>
<sequence length="1549" mass="173359">MRVRRFVCGAVHQTLECLHRLNPEAASRWNQFRIAEVCDADSDIYAEVDVRAWPLICELLSLPSERLAGEALCRQIQLQMCTQGTTRPMKYQWLYQAADLLGRLRLQEQFDEVAAIEEREGTQMGIYATFNDKMLSIHERREVLYTVLKDAPQTLIRKVLCSLDEDIDENERKEDYELRMLQDLLIDLDQDIRRCGKAFFRLKRTWISSLDTKTGVIENEELTPAQFCDHIEDDPQYEILLRDATNRLIKLNRTFEAAKMLARPRAQESKAWNNIKESQVLYIRSLYEEEKEPEDHFGPMELGSLLLPGGEEAVLRVPSMQHIDGQDYVTNDALATLESELLNGPPVAVGVWWLWRCFNAHLDQHSRAALLALTYRHPGQRDRLVLVDMIALEQAKSEDEHYHKNVLGRILNAPHILKVVHFLERTALRALQLAFVTEDVRQGPTKPESYISVTPCVDVALAVSQGPRCTRLPMAIANVRGLDSELKPSSPAQRSSKSKLLAGVLRRRDAKEKARRVASQRLVPPPPRFTRDSVFEDTQPLLLVPGAQKSAPASGRARHAAVDQELEFLVQQIRSLCHDRKGIRQEMEQLDQRCRTEAVELRAQLSAAQARFAAMQLESDRLRRELQACPLDSGTAAAVQEMRFLETHVDGLRMGCGMVAEHLASMRAEVANYQSRVEQLYAEERRAGEEAGAAQGHRSATEAELCRVREAMLQSFQDTRELQQKFLVADQEFAAVKLAAEQKARDETKCLEEHLLSAKEEEASFEQRGEDTKARLAALRKDEAAALRELQMKDEQLNHLRELYETEREGSFLREEQFMQNQRRSLQDQSEELQRSGGLISVEMHERILSEQAEFYGKALRALDDLERSCLDRTQEAILTSFCSEPDMSSRDASALQKASLREDIAALACATATTEQDAELVEEQILSLSQELEASAAHIAKLKEDLLVQRSSRDTLCRSAGYGCITEASDSDAAELRELQAALSSQHQQIAELEAETIEAQDEERRMMQKLPTLQARLQESTAQAEAASGRLGALRCEVAEATARRMQRREQVISLQRSCRELVGTQRDALECLRSRALKSLAFEALCANLTDPPLPGAAGAQAAEWPHVQARGEELKLELQGGRAALRAATAALRALEVGAEAAEGRAGEVLEILHAALPPDLPDSVQGLKVHLQAAQKESTPSQISAVEAEVTACLQAARAAKEREAVQVAASSFAAPLQAQRRPRPELSALQGRSATAAAQVADLSARLYTLGRDMCDADIASSEQVLQAELHLSDLCRRFDEARSAKKKEAETALQLREALQAQNSAAAAAIEGATEEAKESLKRSVAEASTETKALSELLPCEIASLEEACAERVRTREAQLKAEASHWQSPKRRMLEDLKGRRQDLEAQARDASETWADQEKAQEELEQVLDSLAAARKDIQAIKEARGACEKAAEGHRDRLWDVEQAATDTKERRAAELRRAEMELQEQLRNNAERTQELEAKICGEEEQRQRAFQLGAQSLSAELGPALDEVLKVHAELEAETCRLLRRGKEQLFAQAGA</sequence>
<accession>A0A812LT76</accession>
<feature type="coiled-coil region" evidence="1">
    <location>
        <begin position="977"/>
        <end position="1011"/>
    </location>
</feature>
<protein>
    <submittedName>
        <fullName evidence="3">Uncharacterized protein</fullName>
    </submittedName>
</protein>
<dbReference type="Proteomes" id="UP000604046">
    <property type="component" value="Unassembled WGS sequence"/>
</dbReference>
<feature type="region of interest" description="Disordered" evidence="2">
    <location>
        <begin position="511"/>
        <end position="531"/>
    </location>
</feature>
<feature type="coiled-coil region" evidence="1">
    <location>
        <begin position="787"/>
        <end position="836"/>
    </location>
</feature>
<name>A0A812LT76_9DINO</name>
<gene>
    <name evidence="3" type="ORF">SNAT2548_LOCUS11747</name>
</gene>
<feature type="coiled-coil region" evidence="1">
    <location>
        <begin position="573"/>
        <end position="625"/>
    </location>
</feature>
<evidence type="ECO:0000256" key="2">
    <source>
        <dbReference type="SAM" id="MobiDB-lite"/>
    </source>
</evidence>
<reference evidence="3" key="1">
    <citation type="submission" date="2021-02" db="EMBL/GenBank/DDBJ databases">
        <authorList>
            <person name="Dougan E. K."/>
            <person name="Rhodes N."/>
            <person name="Thang M."/>
            <person name="Chan C."/>
        </authorList>
    </citation>
    <scope>NUCLEOTIDE SEQUENCE</scope>
</reference>
<feature type="coiled-coil region" evidence="1">
    <location>
        <begin position="1289"/>
        <end position="1323"/>
    </location>
</feature>
<comment type="caution">
    <text evidence="3">The sequence shown here is derived from an EMBL/GenBank/DDBJ whole genome shotgun (WGS) entry which is preliminary data.</text>
</comment>
<feature type="coiled-coil region" evidence="1">
    <location>
        <begin position="663"/>
        <end position="690"/>
    </location>
</feature>
<proteinExistence type="predicted"/>